<gene>
    <name evidence="1" type="ORF">B0T18DRAFT_53316</name>
</gene>
<evidence type="ECO:0008006" key="3">
    <source>
        <dbReference type="Google" id="ProtNLM"/>
    </source>
</evidence>
<organism evidence="1 2">
    <name type="scientific">Schizothecium vesticola</name>
    <dbReference type="NCBI Taxonomy" id="314040"/>
    <lineage>
        <taxon>Eukaryota</taxon>
        <taxon>Fungi</taxon>
        <taxon>Dikarya</taxon>
        <taxon>Ascomycota</taxon>
        <taxon>Pezizomycotina</taxon>
        <taxon>Sordariomycetes</taxon>
        <taxon>Sordariomycetidae</taxon>
        <taxon>Sordariales</taxon>
        <taxon>Schizotheciaceae</taxon>
        <taxon>Schizothecium</taxon>
    </lineage>
</organism>
<evidence type="ECO:0000313" key="1">
    <source>
        <dbReference type="EMBL" id="KAK0755096.1"/>
    </source>
</evidence>
<dbReference type="Proteomes" id="UP001172155">
    <property type="component" value="Unassembled WGS sequence"/>
</dbReference>
<keyword evidence="2" id="KW-1185">Reference proteome</keyword>
<accession>A0AA40FCA8</accession>
<dbReference type="EMBL" id="JAUKUD010000001">
    <property type="protein sequence ID" value="KAK0755096.1"/>
    <property type="molecule type" value="Genomic_DNA"/>
</dbReference>
<dbReference type="PANTHER" id="PTHR33112">
    <property type="entry name" value="DOMAIN PROTEIN, PUTATIVE-RELATED"/>
    <property type="match status" value="1"/>
</dbReference>
<name>A0AA40FCA8_9PEZI</name>
<proteinExistence type="predicted"/>
<dbReference type="PANTHER" id="PTHR33112:SF16">
    <property type="entry name" value="HETEROKARYON INCOMPATIBILITY DOMAIN-CONTAINING PROTEIN"/>
    <property type="match status" value="1"/>
</dbReference>
<evidence type="ECO:0000313" key="2">
    <source>
        <dbReference type="Proteomes" id="UP001172155"/>
    </source>
</evidence>
<reference evidence="1" key="1">
    <citation type="submission" date="2023-06" db="EMBL/GenBank/DDBJ databases">
        <title>Genome-scale phylogeny and comparative genomics of the fungal order Sordariales.</title>
        <authorList>
            <consortium name="Lawrence Berkeley National Laboratory"/>
            <person name="Hensen N."/>
            <person name="Bonometti L."/>
            <person name="Westerberg I."/>
            <person name="Brannstrom I.O."/>
            <person name="Guillou S."/>
            <person name="Cros-Aarteil S."/>
            <person name="Calhoun S."/>
            <person name="Haridas S."/>
            <person name="Kuo A."/>
            <person name="Mondo S."/>
            <person name="Pangilinan J."/>
            <person name="Riley R."/>
            <person name="LaButti K."/>
            <person name="Andreopoulos B."/>
            <person name="Lipzen A."/>
            <person name="Chen C."/>
            <person name="Yanf M."/>
            <person name="Daum C."/>
            <person name="Ng V."/>
            <person name="Clum A."/>
            <person name="Steindorff A."/>
            <person name="Ohm R."/>
            <person name="Martin F."/>
            <person name="Silar P."/>
            <person name="Natvig D."/>
            <person name="Lalanne C."/>
            <person name="Gautier V."/>
            <person name="Ament-velasquez S.L."/>
            <person name="Kruys A."/>
            <person name="Hutchinson M.I."/>
            <person name="Powell A.J."/>
            <person name="Barry K."/>
            <person name="Miller A.N."/>
            <person name="Grigoriev I.V."/>
            <person name="Debuchy R."/>
            <person name="Gladieux P."/>
            <person name="Thoren M.H."/>
            <person name="Johannesson H."/>
        </authorList>
    </citation>
    <scope>NUCLEOTIDE SEQUENCE</scope>
    <source>
        <strain evidence="1">SMH3187-1</strain>
    </source>
</reference>
<protein>
    <recommendedName>
        <fullName evidence="3">Heterokaryon incompatibility domain-containing protein</fullName>
    </recommendedName>
</protein>
<comment type="caution">
    <text evidence="1">The sequence shown here is derived from an EMBL/GenBank/DDBJ whole genome shotgun (WGS) entry which is preliminary data.</text>
</comment>
<sequence>MAAVYQHTTLNFALVGDSPGDAVLPAHGNIHGLFRKRIRLLHPARGPLSLYLAPSEAVVRRMFNSGRGRSSLFTRGWVLQERFLAARSVFLGETQLAWEYGTCLWVEGMGTRDHSGEVSFEAYQKRVVVEAAAEGAASRAEGPEMSTLAWRRHWDKCVIVYTTAELTYMSDKLAAVAGIARAFRGLSGHE</sequence>
<dbReference type="AlphaFoldDB" id="A0AA40FCA8"/>